<protein>
    <submittedName>
        <fullName evidence="2">Uncharacterized protein</fullName>
    </submittedName>
</protein>
<organism evidence="2">
    <name type="scientific">marine sediment metagenome</name>
    <dbReference type="NCBI Taxonomy" id="412755"/>
    <lineage>
        <taxon>unclassified sequences</taxon>
        <taxon>metagenomes</taxon>
        <taxon>ecological metagenomes</taxon>
    </lineage>
</organism>
<evidence type="ECO:0000256" key="1">
    <source>
        <dbReference type="SAM" id="MobiDB-lite"/>
    </source>
</evidence>
<dbReference type="Pfam" id="PF13623">
    <property type="entry name" value="SurA_N_2"/>
    <property type="match status" value="1"/>
</dbReference>
<comment type="caution">
    <text evidence="2">The sequence shown here is derived from an EMBL/GenBank/DDBJ whole genome shotgun (WGS) entry which is preliminary data.</text>
</comment>
<proteinExistence type="predicted"/>
<sequence>MLVIVISSGGNDVPENAVASIDGKPITKEDFDHWLEGIAASQQDPSSKSKPEPPKPGSEQYKALKDQVLQFLISTRWIELEGNDRGVKVGDSEVERQFKQTKDQSFSSEK</sequence>
<gene>
    <name evidence="2" type="ORF">LCGC14_3057270</name>
</gene>
<dbReference type="Gene3D" id="1.10.4030.10">
    <property type="entry name" value="Porin chaperone SurA, peptide-binding domain"/>
    <property type="match status" value="1"/>
</dbReference>
<name>A0A0F8WKG0_9ZZZZ</name>
<reference evidence="2" key="1">
    <citation type="journal article" date="2015" name="Nature">
        <title>Complex archaea that bridge the gap between prokaryotes and eukaryotes.</title>
        <authorList>
            <person name="Spang A."/>
            <person name="Saw J.H."/>
            <person name="Jorgensen S.L."/>
            <person name="Zaremba-Niedzwiedzka K."/>
            <person name="Martijn J."/>
            <person name="Lind A.E."/>
            <person name="van Eijk R."/>
            <person name="Schleper C."/>
            <person name="Guy L."/>
            <person name="Ettema T.J."/>
        </authorList>
    </citation>
    <scope>NUCLEOTIDE SEQUENCE</scope>
</reference>
<dbReference type="AlphaFoldDB" id="A0A0F8WKG0"/>
<dbReference type="InterPro" id="IPR027304">
    <property type="entry name" value="Trigger_fact/SurA_dom_sf"/>
</dbReference>
<feature type="non-terminal residue" evidence="2">
    <location>
        <position position="110"/>
    </location>
</feature>
<evidence type="ECO:0000313" key="2">
    <source>
        <dbReference type="EMBL" id="KKK57163.1"/>
    </source>
</evidence>
<accession>A0A0F8WKG0</accession>
<dbReference type="SUPFAM" id="SSF109998">
    <property type="entry name" value="Triger factor/SurA peptide-binding domain-like"/>
    <property type="match status" value="1"/>
</dbReference>
<dbReference type="EMBL" id="LAZR01064624">
    <property type="protein sequence ID" value="KKK57163.1"/>
    <property type="molecule type" value="Genomic_DNA"/>
</dbReference>
<feature type="region of interest" description="Disordered" evidence="1">
    <location>
        <begin position="39"/>
        <end position="59"/>
    </location>
</feature>